<evidence type="ECO:0000256" key="1">
    <source>
        <dbReference type="SAM" id="MobiDB-lite"/>
    </source>
</evidence>
<organism evidence="2 3">
    <name type="scientific">Endocarpon pusillum</name>
    <dbReference type="NCBI Taxonomy" id="364733"/>
    <lineage>
        <taxon>Eukaryota</taxon>
        <taxon>Fungi</taxon>
        <taxon>Dikarya</taxon>
        <taxon>Ascomycota</taxon>
        <taxon>Pezizomycotina</taxon>
        <taxon>Eurotiomycetes</taxon>
        <taxon>Chaetothyriomycetidae</taxon>
        <taxon>Verrucariales</taxon>
        <taxon>Verrucariaceae</taxon>
        <taxon>Endocarpon</taxon>
    </lineage>
</organism>
<protein>
    <submittedName>
        <fullName evidence="2">Uncharacterized protein</fullName>
    </submittedName>
</protein>
<dbReference type="EMBL" id="JAACFV010000020">
    <property type="protein sequence ID" value="KAF7511412.1"/>
    <property type="molecule type" value="Genomic_DNA"/>
</dbReference>
<dbReference type="OrthoDB" id="2922289at2759"/>
<accession>A0A8H7ANR4</accession>
<dbReference type="AlphaFoldDB" id="A0A8H7ANR4"/>
<comment type="caution">
    <text evidence="2">The sequence shown here is derived from an EMBL/GenBank/DDBJ whole genome shotgun (WGS) entry which is preliminary data.</text>
</comment>
<gene>
    <name evidence="2" type="ORF">GJ744_004601</name>
</gene>
<sequence length="93" mass="10582">MDLRPNHQFDPFDLDDDPFSPEEEEMFKNIDFNDPASFFKALGGGSGTNLPIPKQMSPEEVRGKARASSDAILRQLDILHEIVERHEATIQNR</sequence>
<feature type="region of interest" description="Disordered" evidence="1">
    <location>
        <begin position="44"/>
        <end position="66"/>
    </location>
</feature>
<keyword evidence="3" id="KW-1185">Reference proteome</keyword>
<evidence type="ECO:0000313" key="3">
    <source>
        <dbReference type="Proteomes" id="UP000606974"/>
    </source>
</evidence>
<dbReference type="Proteomes" id="UP000606974">
    <property type="component" value="Unassembled WGS sequence"/>
</dbReference>
<evidence type="ECO:0000313" key="2">
    <source>
        <dbReference type="EMBL" id="KAF7511412.1"/>
    </source>
</evidence>
<feature type="region of interest" description="Disordered" evidence="1">
    <location>
        <begin position="1"/>
        <end position="20"/>
    </location>
</feature>
<proteinExistence type="predicted"/>
<name>A0A8H7ANR4_9EURO</name>
<reference evidence="2" key="1">
    <citation type="submission" date="2020-02" db="EMBL/GenBank/DDBJ databases">
        <authorList>
            <person name="Palmer J.M."/>
        </authorList>
    </citation>
    <scope>NUCLEOTIDE SEQUENCE</scope>
    <source>
        <strain evidence="2">EPUS1.4</strain>
        <tissue evidence="2">Thallus</tissue>
    </source>
</reference>